<proteinExistence type="predicted"/>
<dbReference type="EMBL" id="JAATLK010000002">
    <property type="protein sequence ID" value="NIZ47615.1"/>
    <property type="molecule type" value="Genomic_DNA"/>
</dbReference>
<gene>
    <name evidence="1" type="ORF">HCT46_06795</name>
</gene>
<dbReference type="Proteomes" id="UP000752013">
    <property type="component" value="Unassembled WGS sequence"/>
</dbReference>
<keyword evidence="2" id="KW-1185">Reference proteome</keyword>
<dbReference type="RefSeq" id="WP_167704225.1">
    <property type="nucleotide sequence ID" value="NZ_CP118169.1"/>
</dbReference>
<sequence>MSYKETTINSVIQRDSHTRNSLTLEIDGLSMTLEFRKGGILESPVRYQAMSHGGIGAEGLYDEWICQGEISVSQTLYEHLQQLYQRGASLSERGATHTTFAAIDGGVRSRHLFKHVLLRQPPKVMVEQFADTKTLLHVVFSLNDLISME</sequence>
<accession>A0A968GD32</accession>
<evidence type="ECO:0000313" key="1">
    <source>
        <dbReference type="EMBL" id="NIZ47615.1"/>
    </source>
</evidence>
<evidence type="ECO:0000313" key="2">
    <source>
        <dbReference type="Proteomes" id="UP000752013"/>
    </source>
</evidence>
<organism evidence="1 2">
    <name type="scientific">Entomospira nematocerorum</name>
    <dbReference type="NCBI Taxonomy" id="2719987"/>
    <lineage>
        <taxon>Bacteria</taxon>
        <taxon>Pseudomonadati</taxon>
        <taxon>Spirochaetota</taxon>
        <taxon>Spirochaetia</taxon>
        <taxon>Spirochaetales</taxon>
        <taxon>Spirochaetaceae</taxon>
        <taxon>Entomospira</taxon>
    </lineage>
</organism>
<name>A0A968GD32_9SPIO</name>
<comment type="caution">
    <text evidence="1">The sequence shown here is derived from an EMBL/GenBank/DDBJ whole genome shotgun (WGS) entry which is preliminary data.</text>
</comment>
<protein>
    <submittedName>
        <fullName evidence="1">Uncharacterized protein</fullName>
    </submittedName>
</protein>
<reference evidence="1" key="1">
    <citation type="submission" date="2020-03" db="EMBL/GenBank/DDBJ databases">
        <title>Spirochaetal bacteria isolated from arthropods constitute a novel genus Entomospira genus novum within the order Spirochaetales.</title>
        <authorList>
            <person name="Grana-Miraglia L."/>
            <person name="Sikutova S."/>
            <person name="Fingerle V."/>
            <person name="Sing A."/>
            <person name="Castillo-Ramirez S."/>
            <person name="Margos G."/>
            <person name="Rudolf I."/>
        </authorList>
    </citation>
    <scope>NUCLEOTIDE SEQUENCE</scope>
    <source>
        <strain evidence="1">BR208</strain>
    </source>
</reference>
<dbReference type="AlphaFoldDB" id="A0A968GD32"/>